<feature type="transmembrane region" description="Helical" evidence="8">
    <location>
        <begin position="244"/>
        <end position="264"/>
    </location>
</feature>
<evidence type="ECO:0000256" key="5">
    <source>
        <dbReference type="ARBA" id="ARBA00022692"/>
    </source>
</evidence>
<keyword evidence="11" id="KW-1185">Reference proteome</keyword>
<gene>
    <name evidence="10" type="ORF">GR183_00510</name>
</gene>
<dbReference type="NCBIfam" id="TIGR00710">
    <property type="entry name" value="efflux_Bcr_CflA"/>
    <property type="match status" value="1"/>
</dbReference>
<evidence type="ECO:0000313" key="10">
    <source>
        <dbReference type="EMBL" id="MXN63371.1"/>
    </source>
</evidence>
<dbReference type="PROSITE" id="PS50850">
    <property type="entry name" value="MFS"/>
    <property type="match status" value="1"/>
</dbReference>
<dbReference type="Gene3D" id="1.20.1720.10">
    <property type="entry name" value="Multidrug resistance protein D"/>
    <property type="match status" value="1"/>
</dbReference>
<evidence type="ECO:0000259" key="9">
    <source>
        <dbReference type="PROSITE" id="PS50850"/>
    </source>
</evidence>
<keyword evidence="3 8" id="KW-0813">Transport</keyword>
<dbReference type="PANTHER" id="PTHR23502:SF132">
    <property type="entry name" value="POLYAMINE TRANSPORTER 2-RELATED"/>
    <property type="match status" value="1"/>
</dbReference>
<accession>A0A7X3LQS1</accession>
<keyword evidence="6 8" id="KW-1133">Transmembrane helix</keyword>
<feature type="transmembrane region" description="Helical" evidence="8">
    <location>
        <begin position="212"/>
        <end position="232"/>
    </location>
</feature>
<feature type="transmembrane region" description="Helical" evidence="8">
    <location>
        <begin position="131"/>
        <end position="156"/>
    </location>
</feature>
<dbReference type="CDD" id="cd17320">
    <property type="entry name" value="MFS_MdfA_MDR_like"/>
    <property type="match status" value="1"/>
</dbReference>
<dbReference type="Pfam" id="PF07690">
    <property type="entry name" value="MFS_1"/>
    <property type="match status" value="1"/>
</dbReference>
<dbReference type="InterPro" id="IPR036259">
    <property type="entry name" value="MFS_trans_sf"/>
</dbReference>
<dbReference type="PANTHER" id="PTHR23502">
    <property type="entry name" value="MAJOR FACILITATOR SUPERFAMILY"/>
    <property type="match status" value="1"/>
</dbReference>
<dbReference type="EMBL" id="WUMV01000001">
    <property type="protein sequence ID" value="MXN63371.1"/>
    <property type="molecule type" value="Genomic_DNA"/>
</dbReference>
<evidence type="ECO:0000313" key="11">
    <source>
        <dbReference type="Proteomes" id="UP000433101"/>
    </source>
</evidence>
<comment type="subcellular location">
    <subcellularLocation>
        <location evidence="8">Cell inner membrane</location>
        <topology evidence="8">Multi-pass membrane protein</topology>
    </subcellularLocation>
    <subcellularLocation>
        <location evidence="1">Cell membrane</location>
        <topology evidence="1">Multi-pass membrane protein</topology>
    </subcellularLocation>
</comment>
<dbReference type="AlphaFoldDB" id="A0A7X3LQS1"/>
<evidence type="ECO:0000256" key="1">
    <source>
        <dbReference type="ARBA" id="ARBA00004651"/>
    </source>
</evidence>
<name>A0A7X3LQS1_9HYPH</name>
<feature type="transmembrane region" description="Helical" evidence="8">
    <location>
        <begin position="73"/>
        <end position="91"/>
    </location>
</feature>
<feature type="transmembrane region" description="Helical" evidence="8">
    <location>
        <begin position="369"/>
        <end position="386"/>
    </location>
</feature>
<dbReference type="SUPFAM" id="SSF103473">
    <property type="entry name" value="MFS general substrate transporter"/>
    <property type="match status" value="1"/>
</dbReference>
<evidence type="ECO:0000256" key="2">
    <source>
        <dbReference type="ARBA" id="ARBA00006236"/>
    </source>
</evidence>
<sequence>MSFAEFVAMIAALMALNALAIDAMLPALPNIGDALGVAQENDRQKVLIAYLVGFGAAQLFYGPLSDRFGRRIILLGGLGLYAAASVLSVVADTFDHLLLARLLQGIGCAAPRVVALSIVRDCYDGRQMGRVMSLAMMIFMAVPVIAPSVGQVILIVAPWRAIFLMLTVGGVAMFAWCAIRLPETLHPRYRGTLEISSVLGAYRTTVTTRITIGYMTATALVFGALLGFIASAQQIFVGIFDLGVWFPAVFAAVALCISAASFLNSRLVERYGMRPLSHAALVGFTALGFLQAGLALLGFESLPLFLVILGATMFLFGFVGPNFNALAMEPLGRIAGTGSSVLGFVTTLGGAILGFFIGQLYDGTVVPTALGYAGFGLLAIVVVSLTEGGRMFQPAEREPA</sequence>
<dbReference type="InterPro" id="IPR011701">
    <property type="entry name" value="MFS"/>
</dbReference>
<dbReference type="InterPro" id="IPR004812">
    <property type="entry name" value="Efflux_drug-R_Bcr/CmlA"/>
</dbReference>
<evidence type="ECO:0000256" key="4">
    <source>
        <dbReference type="ARBA" id="ARBA00022475"/>
    </source>
</evidence>
<feature type="transmembrane region" description="Helical" evidence="8">
    <location>
        <begin position="162"/>
        <end position="181"/>
    </location>
</feature>
<feature type="transmembrane region" description="Helical" evidence="8">
    <location>
        <begin position="305"/>
        <end position="327"/>
    </location>
</feature>
<protein>
    <recommendedName>
        <fullName evidence="8">Bcr/CflA family efflux transporter</fullName>
    </recommendedName>
</protein>
<dbReference type="GO" id="GO:1990961">
    <property type="term" value="P:xenobiotic detoxification by transmembrane export across the plasma membrane"/>
    <property type="evidence" value="ECO:0007669"/>
    <property type="project" value="InterPro"/>
</dbReference>
<feature type="transmembrane region" description="Helical" evidence="8">
    <location>
        <begin position="334"/>
        <end position="357"/>
    </location>
</feature>
<comment type="caution">
    <text evidence="10">The sequence shown here is derived from an EMBL/GenBank/DDBJ whole genome shotgun (WGS) entry which is preliminary data.</text>
</comment>
<dbReference type="InterPro" id="IPR020846">
    <property type="entry name" value="MFS_dom"/>
</dbReference>
<reference evidence="10 11" key="1">
    <citation type="submission" date="2019-12" db="EMBL/GenBank/DDBJ databases">
        <authorList>
            <person name="Li M."/>
        </authorList>
    </citation>
    <scope>NUCLEOTIDE SEQUENCE [LARGE SCALE GENOMIC DNA]</scope>
    <source>
        <strain evidence="10 11">GBMRC 2046</strain>
    </source>
</reference>
<dbReference type="Proteomes" id="UP000433101">
    <property type="component" value="Unassembled WGS sequence"/>
</dbReference>
<dbReference type="GO" id="GO:0042910">
    <property type="term" value="F:xenobiotic transmembrane transporter activity"/>
    <property type="evidence" value="ECO:0007669"/>
    <property type="project" value="InterPro"/>
</dbReference>
<keyword evidence="5 8" id="KW-0812">Transmembrane</keyword>
<feature type="domain" description="Major facilitator superfamily (MFS) profile" evidence="9">
    <location>
        <begin position="6"/>
        <end position="391"/>
    </location>
</feature>
<comment type="caution">
    <text evidence="8">Lacks conserved residue(s) required for the propagation of feature annotation.</text>
</comment>
<evidence type="ECO:0000256" key="7">
    <source>
        <dbReference type="ARBA" id="ARBA00023136"/>
    </source>
</evidence>
<keyword evidence="7 8" id="KW-0472">Membrane</keyword>
<evidence type="ECO:0000256" key="8">
    <source>
        <dbReference type="RuleBase" id="RU365088"/>
    </source>
</evidence>
<dbReference type="GO" id="GO:0005886">
    <property type="term" value="C:plasma membrane"/>
    <property type="evidence" value="ECO:0007669"/>
    <property type="project" value="UniProtKB-SubCell"/>
</dbReference>
<keyword evidence="8" id="KW-0997">Cell inner membrane</keyword>
<proteinExistence type="inferred from homology"/>
<evidence type="ECO:0000256" key="6">
    <source>
        <dbReference type="ARBA" id="ARBA00022989"/>
    </source>
</evidence>
<evidence type="ECO:0000256" key="3">
    <source>
        <dbReference type="ARBA" id="ARBA00022448"/>
    </source>
</evidence>
<feature type="transmembrane region" description="Helical" evidence="8">
    <location>
        <begin position="97"/>
        <end position="119"/>
    </location>
</feature>
<organism evidence="10 11">
    <name type="scientific">Stappia sediminis</name>
    <dbReference type="NCBI Taxonomy" id="2692190"/>
    <lineage>
        <taxon>Bacteria</taxon>
        <taxon>Pseudomonadati</taxon>
        <taxon>Pseudomonadota</taxon>
        <taxon>Alphaproteobacteria</taxon>
        <taxon>Hyphomicrobiales</taxon>
        <taxon>Stappiaceae</taxon>
        <taxon>Stappia</taxon>
    </lineage>
</organism>
<keyword evidence="4" id="KW-1003">Cell membrane</keyword>
<comment type="similarity">
    <text evidence="2 8">Belongs to the major facilitator superfamily. Bcr/CmlA family.</text>
</comment>
<feature type="transmembrane region" description="Helical" evidence="8">
    <location>
        <begin position="44"/>
        <end position="61"/>
    </location>
</feature>
<feature type="transmembrane region" description="Helical" evidence="8">
    <location>
        <begin position="276"/>
        <end position="299"/>
    </location>
</feature>